<dbReference type="EMBL" id="FR824083">
    <property type="protein sequence ID" value="CCA17674.1"/>
    <property type="molecule type" value="Genomic_DNA"/>
</dbReference>
<feature type="region of interest" description="Disordered" evidence="1">
    <location>
        <begin position="212"/>
        <end position="247"/>
    </location>
</feature>
<dbReference type="AlphaFoldDB" id="F0W961"/>
<feature type="domain" description="BRCT" evidence="2">
    <location>
        <begin position="395"/>
        <end position="491"/>
    </location>
</feature>
<dbReference type="HOGENOM" id="CLU_374856_0_0_1"/>
<dbReference type="GO" id="GO:0000077">
    <property type="term" value="P:DNA damage checkpoint signaling"/>
    <property type="evidence" value="ECO:0007669"/>
    <property type="project" value="TreeGrafter"/>
</dbReference>
<feature type="compositionally biased region" description="Basic and acidic residues" evidence="1">
    <location>
        <begin position="214"/>
        <end position="247"/>
    </location>
</feature>
<feature type="region of interest" description="Disordered" evidence="1">
    <location>
        <begin position="307"/>
        <end position="342"/>
    </location>
</feature>
<accession>F0W961</accession>
<dbReference type="InterPro" id="IPR036420">
    <property type="entry name" value="BRCT_dom_sf"/>
</dbReference>
<sequence>MRSFGVKKENKVAICVISIIFKQNNDQSTAVFGLKFMIGYEASFTTNKRISRLKMVDAFAKSLEDTQQIELEHANAQDNRSEERRYNCNTNYALRLTSSDDEESVADPRFDTMRRTLFNAMESQDMAQYDKTEDRSNISATEFPIENLIESETGTLSADENETLSNVSSTQTAINSYNDKCDSDTHDQDSCEIDRSFSGSLSKRSTKALRKREKGVTLHRDQDQLDAFDFEKSHTSEHEEPDTEDRKKKLDAIAIKTLEFQFGLESQQSCDSQVSSILNISGEVERMFVSDSNEGIKPYHAKFCSPQRVEGDRSHDKSTVTKQNFLSPDAGIPAPHSRSRKRLRKYKVSHDLISASSVIQTNNKSDDIIQSTGCTTSTTTKTLDPTPLYRIHLLVSKKLFQFRVAFCLSGFSASAVSQLSALIKAYGGAVYDEEILQRPDITNVILLATPNAWRKLKFMYAVARGIPVVHTEWLHTCIKTNSIVDCLAFRLPSGYSRLTRKYECLPVQNLPLFAGLTIGCPFDVEKEKLASTKELAHVMKSIARSCGANKVIEGLGFPATQPVDIILSEEYTDTCSQYFAHFRVPIKDFAWISECVIQQRLVDPTNEDFDVQRSGESVQSIIAEIVNSNTLKLHIGEMIRVDLDTQRCESAEHFSLYNICEILELRRQGAKNQREQVVIKVRVLERGNDVMSLTRENAQDRWIKSNHIQKRVVVVSEGDFKSLHYRDENLYFFSDFTHSGA</sequence>
<evidence type="ECO:0000256" key="1">
    <source>
        <dbReference type="SAM" id="MobiDB-lite"/>
    </source>
</evidence>
<dbReference type="InterPro" id="IPR047252">
    <property type="entry name" value="TP53BP1-like"/>
</dbReference>
<dbReference type="InterPro" id="IPR001357">
    <property type="entry name" value="BRCT_dom"/>
</dbReference>
<evidence type="ECO:0000313" key="3">
    <source>
        <dbReference type="EMBL" id="CCA17674.1"/>
    </source>
</evidence>
<protein>
    <submittedName>
        <fullName evidence="3">Uncharacterized protein AlNc14C38G3328</fullName>
    </submittedName>
</protein>
<name>F0W961_9STRA</name>
<dbReference type="PANTHER" id="PTHR15321:SF3">
    <property type="entry name" value="TP53-BINDING PROTEIN 1"/>
    <property type="match status" value="1"/>
</dbReference>
<dbReference type="PROSITE" id="PS50172">
    <property type="entry name" value="BRCT"/>
    <property type="match status" value="1"/>
</dbReference>
<organism evidence="3">
    <name type="scientific">Albugo laibachii Nc14</name>
    <dbReference type="NCBI Taxonomy" id="890382"/>
    <lineage>
        <taxon>Eukaryota</taxon>
        <taxon>Sar</taxon>
        <taxon>Stramenopiles</taxon>
        <taxon>Oomycota</taxon>
        <taxon>Peronosporomycetes</taxon>
        <taxon>Albuginales</taxon>
        <taxon>Albuginaceae</taxon>
        <taxon>Albugo</taxon>
    </lineage>
</organism>
<evidence type="ECO:0000259" key="2">
    <source>
        <dbReference type="PROSITE" id="PS50172"/>
    </source>
</evidence>
<proteinExistence type="predicted"/>
<gene>
    <name evidence="3" type="primary">AlNc14C38G3328</name>
    <name evidence="3" type="ORF">ALNC14_038170</name>
</gene>
<reference evidence="3" key="2">
    <citation type="submission" date="2011-02" db="EMBL/GenBank/DDBJ databases">
        <authorList>
            <person name="MacLean D."/>
        </authorList>
    </citation>
    <scope>NUCLEOTIDE SEQUENCE</scope>
</reference>
<dbReference type="GO" id="GO:0042393">
    <property type="term" value="F:histone binding"/>
    <property type="evidence" value="ECO:0007669"/>
    <property type="project" value="TreeGrafter"/>
</dbReference>
<dbReference type="GO" id="GO:0005634">
    <property type="term" value="C:nucleus"/>
    <property type="evidence" value="ECO:0007669"/>
    <property type="project" value="TreeGrafter"/>
</dbReference>
<reference evidence="3" key="1">
    <citation type="journal article" date="2011" name="PLoS Biol.">
        <title>Gene gain and loss during evolution of obligate parasitism in the white rust pathogen of Arabidopsis thaliana.</title>
        <authorList>
            <person name="Kemen E."/>
            <person name="Gardiner A."/>
            <person name="Schultz-Larsen T."/>
            <person name="Kemen A.C."/>
            <person name="Balmuth A.L."/>
            <person name="Robert-Seilaniantz A."/>
            <person name="Bailey K."/>
            <person name="Holub E."/>
            <person name="Studholme D.J."/>
            <person name="Maclean D."/>
            <person name="Jones J.D."/>
        </authorList>
    </citation>
    <scope>NUCLEOTIDE SEQUENCE</scope>
</reference>
<dbReference type="SMART" id="SM00292">
    <property type="entry name" value="BRCT"/>
    <property type="match status" value="1"/>
</dbReference>
<dbReference type="Gene3D" id="3.40.50.10190">
    <property type="entry name" value="BRCT domain"/>
    <property type="match status" value="1"/>
</dbReference>
<feature type="compositionally biased region" description="Basic and acidic residues" evidence="1">
    <location>
        <begin position="309"/>
        <end position="319"/>
    </location>
</feature>
<dbReference type="PANTHER" id="PTHR15321">
    <property type="entry name" value="TUMOR SUPPRESSOR P53-BINDING PROTEIN 1"/>
    <property type="match status" value="1"/>
</dbReference>
<dbReference type="Pfam" id="PF16589">
    <property type="entry name" value="BRCT_2"/>
    <property type="match status" value="1"/>
</dbReference>
<dbReference type="SUPFAM" id="SSF52113">
    <property type="entry name" value="BRCT domain"/>
    <property type="match status" value="1"/>
</dbReference>
<dbReference type="GO" id="GO:0045944">
    <property type="term" value="P:positive regulation of transcription by RNA polymerase II"/>
    <property type="evidence" value="ECO:0007669"/>
    <property type="project" value="TreeGrafter"/>
</dbReference>